<evidence type="ECO:0000313" key="1">
    <source>
        <dbReference type="EMBL" id="DAD76324.1"/>
    </source>
</evidence>
<name>A0A8S5M259_9CAUD</name>
<sequence>MQTQFEKRLLRRIEQERLNYELVKLGIKEKIRQETESGTLDGEKMKTYGKHLKKFEAEVSFAEVRYAQYRRAQTLKKREKQRGDEE</sequence>
<organism evidence="1">
    <name type="scientific">Siphoviridae sp. cttDR14</name>
    <dbReference type="NCBI Taxonomy" id="2826490"/>
    <lineage>
        <taxon>Viruses</taxon>
        <taxon>Duplodnaviria</taxon>
        <taxon>Heunggongvirae</taxon>
        <taxon>Uroviricota</taxon>
        <taxon>Caudoviricetes</taxon>
    </lineage>
</organism>
<dbReference type="EMBL" id="BK014798">
    <property type="protein sequence ID" value="DAD76324.1"/>
    <property type="molecule type" value="Genomic_DNA"/>
</dbReference>
<protein>
    <submittedName>
        <fullName evidence="1">Uncharacterized protein</fullName>
    </submittedName>
</protein>
<reference evidence="1" key="1">
    <citation type="journal article" date="2021" name="Proc. Natl. Acad. Sci. U.S.A.">
        <title>A Catalog of Tens of Thousands of Viruses from Human Metagenomes Reveals Hidden Associations with Chronic Diseases.</title>
        <authorList>
            <person name="Tisza M.J."/>
            <person name="Buck C.B."/>
        </authorList>
    </citation>
    <scope>NUCLEOTIDE SEQUENCE</scope>
    <source>
        <strain evidence="1">CttDR14</strain>
    </source>
</reference>
<accession>A0A8S5M259</accession>
<proteinExistence type="predicted"/>